<sequence>MNQKMKYILMVSLLIIGISVLLGGCSNKAKIGYIDISRVAAESPQLKVLNDNFEKEYKPFTEQMEDLSKKQDSMSKEDYTKAVQDLQRKVYGVQQKYNAQRQALIDKILEQISKEKGLSAVTIKSSAGIDPTAPEENAASVDGVVVQGGIDVTDEVIQKLQ</sequence>
<dbReference type="PANTHER" id="PTHR35089:SF1">
    <property type="entry name" value="CHAPERONE PROTEIN SKP"/>
    <property type="match status" value="1"/>
</dbReference>
<dbReference type="EMBL" id="JAUSUE010000004">
    <property type="protein sequence ID" value="MDQ0203082.1"/>
    <property type="molecule type" value="Genomic_DNA"/>
</dbReference>
<dbReference type="Gene3D" id="3.30.910.20">
    <property type="entry name" value="Skp domain"/>
    <property type="match status" value="1"/>
</dbReference>
<evidence type="ECO:0000313" key="4">
    <source>
        <dbReference type="Proteomes" id="UP001239167"/>
    </source>
</evidence>
<reference evidence="3 4" key="1">
    <citation type="submission" date="2023-07" db="EMBL/GenBank/DDBJ databases">
        <title>Genomic Encyclopedia of Type Strains, Phase IV (KMG-IV): sequencing the most valuable type-strain genomes for metagenomic binning, comparative biology and taxonomic classification.</title>
        <authorList>
            <person name="Goeker M."/>
        </authorList>
    </citation>
    <scope>NUCLEOTIDE SEQUENCE [LARGE SCALE GENOMIC DNA]</scope>
    <source>
        <strain evidence="3 4">DSM 16980</strain>
    </source>
</reference>
<name>A0ABT9Y784_9FIRM</name>
<gene>
    <name evidence="3" type="ORF">J2S01_000789</name>
</gene>
<dbReference type="PANTHER" id="PTHR35089">
    <property type="entry name" value="CHAPERONE PROTEIN SKP"/>
    <property type="match status" value="1"/>
</dbReference>
<comment type="caution">
    <text evidence="3">The sequence shown here is derived from an EMBL/GenBank/DDBJ whole genome shotgun (WGS) entry which is preliminary data.</text>
</comment>
<organism evidence="3 4">
    <name type="scientific">Pectinatus haikarae</name>
    <dbReference type="NCBI Taxonomy" id="349096"/>
    <lineage>
        <taxon>Bacteria</taxon>
        <taxon>Bacillati</taxon>
        <taxon>Bacillota</taxon>
        <taxon>Negativicutes</taxon>
        <taxon>Selenomonadales</taxon>
        <taxon>Selenomonadaceae</taxon>
        <taxon>Pectinatus</taxon>
    </lineage>
</organism>
<evidence type="ECO:0000256" key="1">
    <source>
        <dbReference type="ARBA" id="ARBA00009091"/>
    </source>
</evidence>
<dbReference type="SUPFAM" id="SSF111384">
    <property type="entry name" value="OmpH-like"/>
    <property type="match status" value="1"/>
</dbReference>
<dbReference type="Proteomes" id="UP001239167">
    <property type="component" value="Unassembled WGS sequence"/>
</dbReference>
<dbReference type="InterPro" id="IPR005632">
    <property type="entry name" value="Chaperone_Skp"/>
</dbReference>
<keyword evidence="4" id="KW-1185">Reference proteome</keyword>
<dbReference type="InterPro" id="IPR024930">
    <property type="entry name" value="Skp_dom_sf"/>
</dbReference>
<proteinExistence type="inferred from homology"/>
<accession>A0ABT9Y784</accession>
<dbReference type="RefSeq" id="WP_196603505.1">
    <property type="nucleotide sequence ID" value="NZ_CP116940.1"/>
</dbReference>
<protein>
    <submittedName>
        <fullName evidence="3">Skp family chaperone for outer membrane proteins</fullName>
    </submittedName>
</protein>
<keyword evidence="2" id="KW-0732">Signal</keyword>
<evidence type="ECO:0000313" key="3">
    <source>
        <dbReference type="EMBL" id="MDQ0203082.1"/>
    </source>
</evidence>
<dbReference type="SMART" id="SM00935">
    <property type="entry name" value="OmpH"/>
    <property type="match status" value="1"/>
</dbReference>
<comment type="similarity">
    <text evidence="1">Belongs to the Skp family.</text>
</comment>
<dbReference type="PROSITE" id="PS51257">
    <property type="entry name" value="PROKAR_LIPOPROTEIN"/>
    <property type="match status" value="1"/>
</dbReference>
<evidence type="ECO:0000256" key="2">
    <source>
        <dbReference type="ARBA" id="ARBA00022729"/>
    </source>
</evidence>